<dbReference type="SUPFAM" id="SSF159501">
    <property type="entry name" value="EreA/ChaN-like"/>
    <property type="match status" value="1"/>
</dbReference>
<dbReference type="Gene3D" id="3.30.1870.10">
    <property type="entry name" value="EreA-like, domain 2"/>
    <property type="match status" value="1"/>
</dbReference>
<dbReference type="PIRSF" id="PIRSF036794">
    <property type="entry name" value="UCP_erythr_ester"/>
    <property type="match status" value="1"/>
</dbReference>
<dbReference type="Pfam" id="PF05139">
    <property type="entry name" value="Erythro_esteras"/>
    <property type="match status" value="1"/>
</dbReference>
<sequence>MSVDEGLLAVDQHAIALTGASEDYDELLNMVGNRRFVLLGEASHGSHEFYRERARITQRLIDELGFNAVAVEADWPDAYRVNRYVLGQSEDTDARSALSDFRRFPSWMWRNEDVVNFLNWLRARNDAHYPQMKAGFYGLDLYSLSASMEAVVRYLDSVDPQAAAAARERYSCFDRVRAEGSEYGHAVARDVMVPCEDEAVAQLVELRRLSAAALARDGLAAEDEYFFAERNALLVRNAERYYREMYRGRVSSWNLRDQHMADTLTALANHLGTETRQARVVVWEHNSHIGDARATEMGLRGEHNLGQLIRSAWPEESLLVGFTTHHGTVTAASDWGGPAERKRVREAIDGSHEALFHDARYQQFLLPLQAESFRSEREAMLERAIGVIYRPETERASHWFHARLAQQFDAVVHIDRTTAVQPLEPTSLWEAGEPPETYPTGL</sequence>
<dbReference type="AlphaFoldDB" id="A0A6J6R4J9"/>
<dbReference type="PANTHER" id="PTHR31299:SF0">
    <property type="entry name" value="ESTERASE, PUTATIVE (AFU_ORTHOLOGUE AFUA_1G05850)-RELATED"/>
    <property type="match status" value="1"/>
</dbReference>
<accession>A0A6J6R4J9</accession>
<dbReference type="InterPro" id="IPR007815">
    <property type="entry name" value="Emycin_Estase"/>
</dbReference>
<gene>
    <name evidence="1" type="ORF">UFOPK2582_01713</name>
</gene>
<dbReference type="GO" id="GO:0046677">
    <property type="term" value="P:response to antibiotic"/>
    <property type="evidence" value="ECO:0007669"/>
    <property type="project" value="InterPro"/>
</dbReference>
<organism evidence="1">
    <name type="scientific">freshwater metagenome</name>
    <dbReference type="NCBI Taxonomy" id="449393"/>
    <lineage>
        <taxon>unclassified sequences</taxon>
        <taxon>metagenomes</taxon>
        <taxon>ecological metagenomes</taxon>
    </lineage>
</organism>
<dbReference type="InterPro" id="IPR052036">
    <property type="entry name" value="Hydrolase/PRTase-associated"/>
</dbReference>
<proteinExistence type="predicted"/>
<name>A0A6J6R4J9_9ZZZZ</name>
<dbReference type="InterPro" id="IPR014622">
    <property type="entry name" value="UCP036794_erythomycin"/>
</dbReference>
<protein>
    <submittedName>
        <fullName evidence="1">Unannotated protein</fullName>
    </submittedName>
</protein>
<evidence type="ECO:0000313" key="1">
    <source>
        <dbReference type="EMBL" id="CAB4716893.1"/>
    </source>
</evidence>
<dbReference type="CDD" id="cd14728">
    <property type="entry name" value="Ere-like"/>
    <property type="match status" value="1"/>
</dbReference>
<dbReference type="EMBL" id="CAEZXS010000288">
    <property type="protein sequence ID" value="CAB4716893.1"/>
    <property type="molecule type" value="Genomic_DNA"/>
</dbReference>
<reference evidence="1" key="1">
    <citation type="submission" date="2020-05" db="EMBL/GenBank/DDBJ databases">
        <authorList>
            <person name="Chiriac C."/>
            <person name="Salcher M."/>
            <person name="Ghai R."/>
            <person name="Kavagutti S V."/>
        </authorList>
    </citation>
    <scope>NUCLEOTIDE SEQUENCE</scope>
</reference>
<dbReference type="PANTHER" id="PTHR31299">
    <property type="entry name" value="ESTERASE, PUTATIVE (AFU_ORTHOLOGUE AFUA_1G05850)-RELATED"/>
    <property type="match status" value="1"/>
</dbReference>
<dbReference type="Gene3D" id="3.40.1660.10">
    <property type="entry name" value="EreA-like (biosynthetic domain)"/>
    <property type="match status" value="1"/>
</dbReference>
<dbReference type="Gene3D" id="1.20.1440.30">
    <property type="entry name" value="Biosynthetic Protein domain"/>
    <property type="match status" value="1"/>
</dbReference>